<dbReference type="PROSITE" id="PS51904">
    <property type="entry name" value="GLYCOSYL_HYDROL_F25_2"/>
    <property type="match status" value="1"/>
</dbReference>
<dbReference type="InterPro" id="IPR018077">
    <property type="entry name" value="Glyco_hydro_fam25_subgr"/>
</dbReference>
<dbReference type="PANTHER" id="PTHR34135:SF2">
    <property type="entry name" value="LYSOZYME"/>
    <property type="match status" value="1"/>
</dbReference>
<dbReference type="Pfam" id="PF01183">
    <property type="entry name" value="Glyco_hydro_25"/>
    <property type="match status" value="1"/>
</dbReference>
<evidence type="ECO:0000256" key="3">
    <source>
        <dbReference type="ARBA" id="ARBA00023295"/>
    </source>
</evidence>
<proteinExistence type="inferred from homology"/>
<comment type="similarity">
    <text evidence="1">Belongs to the glycosyl hydrolase 25 family.</text>
</comment>
<evidence type="ECO:0000256" key="2">
    <source>
        <dbReference type="ARBA" id="ARBA00022801"/>
    </source>
</evidence>
<dbReference type="Gene3D" id="3.20.20.80">
    <property type="entry name" value="Glycosidases"/>
    <property type="match status" value="1"/>
</dbReference>
<dbReference type="OrthoDB" id="9798192at2"/>
<dbReference type="InterPro" id="IPR017853">
    <property type="entry name" value="GH"/>
</dbReference>
<comment type="caution">
    <text evidence="4">The sequence shown here is derived from an EMBL/GenBank/DDBJ whole genome shotgun (WGS) entry which is preliminary data.</text>
</comment>
<dbReference type="GO" id="GO:0009253">
    <property type="term" value="P:peptidoglycan catabolic process"/>
    <property type="evidence" value="ECO:0007669"/>
    <property type="project" value="InterPro"/>
</dbReference>
<evidence type="ECO:0000313" key="4">
    <source>
        <dbReference type="EMBL" id="KOO68933.1"/>
    </source>
</evidence>
<keyword evidence="2 4" id="KW-0378">Hydrolase</keyword>
<organism evidence="4 5">
    <name type="scientific">Xylanibacter rarus</name>
    <dbReference type="NCBI Taxonomy" id="1676614"/>
    <lineage>
        <taxon>Bacteria</taxon>
        <taxon>Pseudomonadati</taxon>
        <taxon>Bacteroidota</taxon>
        <taxon>Bacteroidia</taxon>
        <taxon>Bacteroidales</taxon>
        <taxon>Prevotellaceae</taxon>
        <taxon>Xylanibacter</taxon>
    </lineage>
</organism>
<protein>
    <submittedName>
        <fullName evidence="4">Glycosyl hydrolase family 25</fullName>
    </submittedName>
</protein>
<dbReference type="PANTHER" id="PTHR34135">
    <property type="entry name" value="LYSOZYME"/>
    <property type="match status" value="1"/>
</dbReference>
<dbReference type="Proteomes" id="UP000036951">
    <property type="component" value="Unassembled WGS sequence"/>
</dbReference>
<dbReference type="SMART" id="SM00641">
    <property type="entry name" value="Glyco_25"/>
    <property type="match status" value="1"/>
</dbReference>
<evidence type="ECO:0000313" key="5">
    <source>
        <dbReference type="Proteomes" id="UP000036951"/>
    </source>
</evidence>
<keyword evidence="5" id="KW-1185">Reference proteome</keyword>
<dbReference type="SUPFAM" id="SSF51445">
    <property type="entry name" value="(Trans)glycosidases"/>
    <property type="match status" value="1"/>
</dbReference>
<dbReference type="GO" id="GO:0016052">
    <property type="term" value="P:carbohydrate catabolic process"/>
    <property type="evidence" value="ECO:0007669"/>
    <property type="project" value="TreeGrafter"/>
</dbReference>
<reference evidence="4 5" key="1">
    <citation type="submission" date="2015-06" db="EMBL/GenBank/DDBJ databases">
        <title>Prevotella sp. 109, sp. nov., a novel member of the family Prevotellaceae isolated from human faeces.</title>
        <authorList>
            <person name="Shkoporov A.N."/>
            <person name="Chaplin A.V."/>
            <person name="Kafarskaia L.I."/>
            <person name="Efimov B.A."/>
        </authorList>
    </citation>
    <scope>NUCLEOTIDE SEQUENCE [LARGE SCALE GENOMIC DNA]</scope>
    <source>
        <strain evidence="4 5">109</strain>
    </source>
</reference>
<gene>
    <name evidence="4" type="ORF">ACU52_05430</name>
</gene>
<dbReference type="AlphaFoldDB" id="A0A8E1USA0"/>
<dbReference type="InterPro" id="IPR002053">
    <property type="entry name" value="Glyco_hydro_25"/>
</dbReference>
<sequence>MKQYIFIIISLFTLTQYISAQDYNTYVQCEDTCRHIHGIDLSHYQGDVFWETIGENSKMAYVYLKATEGGTHIDKTYERNIELAHRYGLKVGSYHFFRPKTDLVKQLENFKSQCRPGDQDLIPMIDIETTGGLKTDEFCDSLFKFIDLVEKAYRQKPLLYTYTNFYNKHLQGKIDNYCLMIAQYSDEEPKLADGRDYTLWQYTAKGRINGINTYVDKSRFMGRHSMREIRFRHF</sequence>
<accession>A0A8E1USA0</accession>
<dbReference type="GO" id="GO:0016998">
    <property type="term" value="P:cell wall macromolecule catabolic process"/>
    <property type="evidence" value="ECO:0007669"/>
    <property type="project" value="InterPro"/>
</dbReference>
<dbReference type="RefSeq" id="WP_021854913.1">
    <property type="nucleotide sequence ID" value="NZ_DAWBWQ010000101.1"/>
</dbReference>
<name>A0A8E1USA0_9BACT</name>
<evidence type="ECO:0000256" key="1">
    <source>
        <dbReference type="ARBA" id="ARBA00010646"/>
    </source>
</evidence>
<dbReference type="EMBL" id="LFQU01000007">
    <property type="protein sequence ID" value="KOO68933.1"/>
    <property type="molecule type" value="Genomic_DNA"/>
</dbReference>
<dbReference type="GO" id="GO:0003796">
    <property type="term" value="F:lysozyme activity"/>
    <property type="evidence" value="ECO:0007669"/>
    <property type="project" value="InterPro"/>
</dbReference>
<keyword evidence="3" id="KW-0326">Glycosidase</keyword>